<evidence type="ECO:0000313" key="3">
    <source>
        <dbReference type="EMBL" id="RQP69994.1"/>
    </source>
</evidence>
<evidence type="ECO:0000256" key="1">
    <source>
        <dbReference type="SAM" id="MobiDB-lite"/>
    </source>
</evidence>
<feature type="signal peptide" evidence="2">
    <location>
        <begin position="1"/>
        <end position="24"/>
    </location>
</feature>
<evidence type="ECO:0008006" key="5">
    <source>
        <dbReference type="Google" id="ProtNLM"/>
    </source>
</evidence>
<dbReference type="EMBL" id="QTNY01000030">
    <property type="protein sequence ID" value="RQP69994.1"/>
    <property type="molecule type" value="Genomic_DNA"/>
</dbReference>
<evidence type="ECO:0000256" key="2">
    <source>
        <dbReference type="SAM" id="SignalP"/>
    </source>
</evidence>
<name>A0AB74CXZ6_9BURK</name>
<reference evidence="3 4" key="1">
    <citation type="submission" date="2018-08" db="EMBL/GenBank/DDBJ databases">
        <title>Comparative analysis of Burkholderia isolates from Puerto Rico.</title>
        <authorList>
            <person name="Hall C."/>
            <person name="Sahl J."/>
            <person name="Wagner D."/>
        </authorList>
    </citation>
    <scope>NUCLEOTIDE SEQUENCE [LARGE SCALE GENOMIC DNA]</scope>
    <source>
        <strain evidence="3 4">Bp8964</strain>
    </source>
</reference>
<accession>A0AB74CXZ6</accession>
<dbReference type="AlphaFoldDB" id="A0AB74CXZ6"/>
<dbReference type="PROSITE" id="PS51257">
    <property type="entry name" value="PROKAR_LIPOPROTEIN"/>
    <property type="match status" value="1"/>
</dbReference>
<organism evidence="3 4">
    <name type="scientific">Burkholderia ubonensis</name>
    <dbReference type="NCBI Taxonomy" id="101571"/>
    <lineage>
        <taxon>Bacteria</taxon>
        <taxon>Pseudomonadati</taxon>
        <taxon>Pseudomonadota</taxon>
        <taxon>Betaproteobacteria</taxon>
        <taxon>Burkholderiales</taxon>
        <taxon>Burkholderiaceae</taxon>
        <taxon>Burkholderia</taxon>
        <taxon>Burkholderia cepacia complex</taxon>
    </lineage>
</organism>
<protein>
    <recommendedName>
        <fullName evidence="5">Lipoprotein</fullName>
    </recommendedName>
</protein>
<feature type="region of interest" description="Disordered" evidence="1">
    <location>
        <begin position="31"/>
        <end position="61"/>
    </location>
</feature>
<keyword evidence="2" id="KW-0732">Signal</keyword>
<comment type="caution">
    <text evidence="3">The sequence shown here is derived from an EMBL/GenBank/DDBJ whole genome shotgun (WGS) entry which is preliminary data.</text>
</comment>
<dbReference type="Proteomes" id="UP000273734">
    <property type="component" value="Unassembled WGS sequence"/>
</dbReference>
<gene>
    <name evidence="3" type="ORF">DF015_31065</name>
</gene>
<proteinExistence type="predicted"/>
<sequence length="248" mass="26865">MATRELCRFFTLMGAVCLSFVLTACDQRPPPDAASATSAREAVTAAVPESTTASKDPLALPAGELDDETIANYLHAAMDYKRPDEFSKGFNDAALVGRHFKIYIPADKEGERGPTYYYDADKEQLTLTVRPAYGNYEGAVSSLDYLTFVQEASYGAPKLESNAYNVTKEVTPVSYRVIGIGAVAGTYMGVFPKDSYSTRETIIYRDLTKTLKLSPDAAKSAVNGLTMEVEGTVTKDRNGHAIGCMTST</sequence>
<feature type="chain" id="PRO_5044497572" description="Lipoprotein" evidence="2">
    <location>
        <begin position="25"/>
        <end position="248"/>
    </location>
</feature>
<evidence type="ECO:0000313" key="4">
    <source>
        <dbReference type="Proteomes" id="UP000273734"/>
    </source>
</evidence>